<dbReference type="KEGG" id="ppis:B1L02_23000"/>
<dbReference type="InterPro" id="IPR012577">
    <property type="entry name" value="NIPSNAP"/>
</dbReference>
<dbReference type="Proteomes" id="UP000258102">
    <property type="component" value="Chromosome 2"/>
</dbReference>
<evidence type="ECO:0000313" key="2">
    <source>
        <dbReference type="EMBL" id="AXR04788.1"/>
    </source>
</evidence>
<sequence>METTTLKITCFIEYQLDPFKLDMFERYAESWSKIIPLCGGELLGYFLPHEGSNNIAYGLISFDSLADYERYRSKLRLSELGKSNFRFAQKEKFIVNEKRTFLQVISSTYKRDLEGENTCSQ</sequence>
<protein>
    <submittedName>
        <fullName evidence="2">NIPSNAP family protein</fullName>
    </submittedName>
</protein>
<gene>
    <name evidence="2" type="ORF">D0511_23320</name>
</gene>
<proteinExistence type="predicted"/>
<dbReference type="Gene3D" id="3.30.70.100">
    <property type="match status" value="1"/>
</dbReference>
<dbReference type="EMBL" id="CP031762">
    <property type="protein sequence ID" value="AXR04788.1"/>
    <property type="molecule type" value="Genomic_DNA"/>
</dbReference>
<evidence type="ECO:0000313" key="3">
    <source>
        <dbReference type="Proteomes" id="UP000258102"/>
    </source>
</evidence>
<dbReference type="InterPro" id="IPR011008">
    <property type="entry name" value="Dimeric_a/b-barrel"/>
</dbReference>
<reference evidence="2 3" key="1">
    <citation type="submission" date="2018-08" db="EMBL/GenBank/DDBJ databases">
        <title>Whole Genome Sequences of Two Pseudoalteromonas piscicida Strains, DE1-A and DE2-A, which Exhibit Strong Antibacterial Activity against Vibrio vulnificus.</title>
        <authorList>
            <person name="Richards G.P."/>
            <person name="Needleman D.S."/>
            <person name="Watson M.A."/>
            <person name="Polson S.W."/>
        </authorList>
    </citation>
    <scope>NUCLEOTIDE SEQUENCE [LARGE SCALE GENOMIC DNA]</scope>
    <source>
        <strain evidence="2 3">DE2-A</strain>
    </source>
</reference>
<dbReference type="Pfam" id="PF07978">
    <property type="entry name" value="NIPSNAP"/>
    <property type="match status" value="1"/>
</dbReference>
<organism evidence="2 3">
    <name type="scientific">Pseudoalteromonas piscicida</name>
    <dbReference type="NCBI Taxonomy" id="43662"/>
    <lineage>
        <taxon>Bacteria</taxon>
        <taxon>Pseudomonadati</taxon>
        <taxon>Pseudomonadota</taxon>
        <taxon>Gammaproteobacteria</taxon>
        <taxon>Alteromonadales</taxon>
        <taxon>Pseudoalteromonadaceae</taxon>
        <taxon>Pseudoalteromonas</taxon>
    </lineage>
</organism>
<dbReference type="RefSeq" id="WP_088533027.1">
    <property type="nucleotide sequence ID" value="NZ_CP021647.1"/>
</dbReference>
<accession>A0AAD0W792</accession>
<evidence type="ECO:0000259" key="1">
    <source>
        <dbReference type="Pfam" id="PF07978"/>
    </source>
</evidence>
<dbReference type="AlphaFoldDB" id="A0AAD0W792"/>
<name>A0AAD0W792_PSEO7</name>
<feature type="domain" description="NIPSNAP" evidence="1">
    <location>
        <begin position="11"/>
        <end position="104"/>
    </location>
</feature>
<dbReference type="SUPFAM" id="SSF54909">
    <property type="entry name" value="Dimeric alpha+beta barrel"/>
    <property type="match status" value="1"/>
</dbReference>